<dbReference type="EMBL" id="CAUYUJ010020359">
    <property type="protein sequence ID" value="CAK0897600.1"/>
    <property type="molecule type" value="Genomic_DNA"/>
</dbReference>
<sequence length="197" mass="21441">MLGTCCSRSAILWRTIIEWRPPGALGGDARAALLAEVAELEQSGRLSRRRAGTSAAAKERDDRICWLEGGARRQPLLGSLALQLGEIAARLFPGQRPLLRPRRAMLAVYDGGGARYVRHRDNELEQGRWMNFRSVTAICYQRGASSRAAAAAAGCAPSAQTRRTRSRCCRTLARIWCFSTPGGCPTRCCPPTSGGRP</sequence>
<reference evidence="2" key="1">
    <citation type="submission" date="2023-10" db="EMBL/GenBank/DDBJ databases">
        <authorList>
            <person name="Chen Y."/>
            <person name="Shah S."/>
            <person name="Dougan E. K."/>
            <person name="Thang M."/>
            <person name="Chan C."/>
        </authorList>
    </citation>
    <scope>NUCLEOTIDE SEQUENCE [LARGE SCALE GENOMIC DNA]</scope>
</reference>
<evidence type="ECO:0000313" key="3">
    <source>
        <dbReference type="Proteomes" id="UP001189429"/>
    </source>
</evidence>
<gene>
    <name evidence="2" type="ORF">PCOR1329_LOCUS75742</name>
</gene>
<dbReference type="Proteomes" id="UP001189429">
    <property type="component" value="Unassembled WGS sequence"/>
</dbReference>
<dbReference type="Gene3D" id="2.60.120.620">
    <property type="entry name" value="q2cbj1_9rhob like domain"/>
    <property type="match status" value="1"/>
</dbReference>
<evidence type="ECO:0000313" key="2">
    <source>
        <dbReference type="EMBL" id="CAK0897600.1"/>
    </source>
</evidence>
<protein>
    <submittedName>
        <fullName evidence="2">Uncharacterized protein</fullName>
    </submittedName>
</protein>
<dbReference type="PANTHER" id="PTHR12907:SF26">
    <property type="entry name" value="HIF PROLYL HYDROXYLASE, ISOFORM C"/>
    <property type="match status" value="1"/>
</dbReference>
<name>A0ABN9XI19_9DINO</name>
<dbReference type="InterPro" id="IPR051559">
    <property type="entry name" value="HIF_prolyl_hydroxylases"/>
</dbReference>
<keyword evidence="3" id="KW-1185">Reference proteome</keyword>
<evidence type="ECO:0000256" key="1">
    <source>
        <dbReference type="ARBA" id="ARBA00022896"/>
    </source>
</evidence>
<comment type="caution">
    <text evidence="2">The sequence shown here is derived from an EMBL/GenBank/DDBJ whole genome shotgun (WGS) entry which is preliminary data.</text>
</comment>
<accession>A0ABN9XI19</accession>
<organism evidence="2 3">
    <name type="scientific">Prorocentrum cordatum</name>
    <dbReference type="NCBI Taxonomy" id="2364126"/>
    <lineage>
        <taxon>Eukaryota</taxon>
        <taxon>Sar</taxon>
        <taxon>Alveolata</taxon>
        <taxon>Dinophyceae</taxon>
        <taxon>Prorocentrales</taxon>
        <taxon>Prorocentraceae</taxon>
        <taxon>Prorocentrum</taxon>
    </lineage>
</organism>
<proteinExistence type="predicted"/>
<keyword evidence="1" id="KW-0847">Vitamin C</keyword>
<dbReference type="PANTHER" id="PTHR12907">
    <property type="entry name" value="EGL NINE HOMOLOG-RELATED"/>
    <property type="match status" value="1"/>
</dbReference>